<dbReference type="SUPFAM" id="SSF57756">
    <property type="entry name" value="Retrovirus zinc finger-like domains"/>
    <property type="match status" value="1"/>
</dbReference>
<reference evidence="3 4" key="1">
    <citation type="journal article" date="2018" name="PLoS Genet.">
        <title>Population sequencing reveals clonal diversity and ancestral inbreeding in the grapevine cultivar Chardonnay.</title>
        <authorList>
            <person name="Roach M.J."/>
            <person name="Johnson D.L."/>
            <person name="Bohlmann J."/>
            <person name="van Vuuren H.J."/>
            <person name="Jones S.J."/>
            <person name="Pretorius I.S."/>
            <person name="Schmidt S.A."/>
            <person name="Borneman A.R."/>
        </authorList>
    </citation>
    <scope>NUCLEOTIDE SEQUENCE [LARGE SCALE GENOMIC DNA]</scope>
    <source>
        <strain evidence="4">cv. Chardonnay</strain>
        <tissue evidence="3">Leaf</tissue>
    </source>
</reference>
<dbReference type="InterPro" id="IPR036875">
    <property type="entry name" value="Znf_CCHC_sf"/>
</dbReference>
<comment type="caution">
    <text evidence="3">The sequence shown here is derived from an EMBL/GenBank/DDBJ whole genome shotgun (WGS) entry which is preliminary data.</text>
</comment>
<evidence type="ECO:0000313" key="3">
    <source>
        <dbReference type="EMBL" id="RVW94321.1"/>
    </source>
</evidence>
<organism evidence="3 4">
    <name type="scientific">Vitis vinifera</name>
    <name type="common">Grape</name>
    <dbReference type="NCBI Taxonomy" id="29760"/>
    <lineage>
        <taxon>Eukaryota</taxon>
        <taxon>Viridiplantae</taxon>
        <taxon>Streptophyta</taxon>
        <taxon>Embryophyta</taxon>
        <taxon>Tracheophyta</taxon>
        <taxon>Spermatophyta</taxon>
        <taxon>Magnoliopsida</taxon>
        <taxon>eudicotyledons</taxon>
        <taxon>Gunneridae</taxon>
        <taxon>Pentapetalae</taxon>
        <taxon>rosids</taxon>
        <taxon>Vitales</taxon>
        <taxon>Vitaceae</taxon>
        <taxon>Viteae</taxon>
        <taxon>Vitis</taxon>
    </lineage>
</organism>
<keyword evidence="1" id="KW-0479">Metal-binding</keyword>
<evidence type="ECO:0000313" key="4">
    <source>
        <dbReference type="Proteomes" id="UP000288805"/>
    </source>
</evidence>
<keyword evidence="1" id="KW-0863">Zinc-finger</keyword>
<protein>
    <recommendedName>
        <fullName evidence="2">CCHC-type domain-containing protein</fullName>
    </recommendedName>
</protein>
<dbReference type="InterPro" id="IPR001878">
    <property type="entry name" value="Znf_CCHC"/>
</dbReference>
<dbReference type="Pfam" id="PF00098">
    <property type="entry name" value="zf-CCHC"/>
    <property type="match status" value="1"/>
</dbReference>
<feature type="domain" description="CCHC-type" evidence="2">
    <location>
        <begin position="85"/>
        <end position="99"/>
    </location>
</feature>
<accession>A0A438IC98</accession>
<dbReference type="Proteomes" id="UP000288805">
    <property type="component" value="Unassembled WGS sequence"/>
</dbReference>
<dbReference type="EMBL" id="QGNW01000122">
    <property type="protein sequence ID" value="RVW94321.1"/>
    <property type="molecule type" value="Genomic_DNA"/>
</dbReference>
<dbReference type="SMART" id="SM00343">
    <property type="entry name" value="ZnF_C2HC"/>
    <property type="match status" value="1"/>
</dbReference>
<dbReference type="Gene3D" id="4.10.60.10">
    <property type="entry name" value="Zinc finger, CCHC-type"/>
    <property type="match status" value="1"/>
</dbReference>
<sequence length="171" mass="20206">MKDNETIVEMITRFTDIANGLEALGKTYKESKNVMKILGSLPSKWHTKGERFRGRRFTSRRDFSKKEFSSHSDKERWEKKRDLVCFKCKKSGHIKYDCPLYKSEAKRRKKKAMMATWSESEDESSKEENEKEVANICFMEIDKLDEVNSNISDEDIHNAFQELYEDLENLV</sequence>
<dbReference type="PROSITE" id="PS50158">
    <property type="entry name" value="ZF_CCHC"/>
    <property type="match status" value="1"/>
</dbReference>
<gene>
    <name evidence="3" type="ORF">CK203_037931</name>
</gene>
<name>A0A438IC98_VITVI</name>
<proteinExistence type="predicted"/>
<dbReference type="GO" id="GO:0003676">
    <property type="term" value="F:nucleic acid binding"/>
    <property type="evidence" value="ECO:0007669"/>
    <property type="project" value="InterPro"/>
</dbReference>
<evidence type="ECO:0000256" key="1">
    <source>
        <dbReference type="PROSITE-ProRule" id="PRU00047"/>
    </source>
</evidence>
<evidence type="ECO:0000259" key="2">
    <source>
        <dbReference type="PROSITE" id="PS50158"/>
    </source>
</evidence>
<dbReference type="Pfam" id="PF14223">
    <property type="entry name" value="Retrotran_gag_2"/>
    <property type="match status" value="1"/>
</dbReference>
<keyword evidence="1" id="KW-0862">Zinc</keyword>
<dbReference type="AlphaFoldDB" id="A0A438IC98"/>
<dbReference type="GO" id="GO:0008270">
    <property type="term" value="F:zinc ion binding"/>
    <property type="evidence" value="ECO:0007669"/>
    <property type="project" value="UniProtKB-KW"/>
</dbReference>